<dbReference type="Pfam" id="PF12833">
    <property type="entry name" value="HTH_18"/>
    <property type="match status" value="1"/>
</dbReference>
<dbReference type="PANTHER" id="PTHR47894">
    <property type="entry name" value="HTH-TYPE TRANSCRIPTIONAL REGULATOR GADX"/>
    <property type="match status" value="1"/>
</dbReference>
<dbReference type="EMBL" id="JAMGBB010000001">
    <property type="protein sequence ID" value="MCL6741062.1"/>
    <property type="molecule type" value="Genomic_DNA"/>
</dbReference>
<keyword evidence="1" id="KW-0805">Transcription regulation</keyword>
<dbReference type="Pfam" id="PF12625">
    <property type="entry name" value="Arabinose_bd"/>
    <property type="match status" value="1"/>
</dbReference>
<dbReference type="SUPFAM" id="SSF46689">
    <property type="entry name" value="Homeodomain-like"/>
    <property type="match status" value="1"/>
</dbReference>
<evidence type="ECO:0000259" key="4">
    <source>
        <dbReference type="PROSITE" id="PS01124"/>
    </source>
</evidence>
<evidence type="ECO:0000256" key="2">
    <source>
        <dbReference type="ARBA" id="ARBA00023125"/>
    </source>
</evidence>
<evidence type="ECO:0000313" key="6">
    <source>
        <dbReference type="Proteomes" id="UP001165383"/>
    </source>
</evidence>
<proteinExistence type="predicted"/>
<feature type="domain" description="HTH araC/xylS-type" evidence="4">
    <location>
        <begin position="233"/>
        <end position="331"/>
    </location>
</feature>
<keyword evidence="3" id="KW-0804">Transcription</keyword>
<dbReference type="RefSeq" id="WP_249915468.1">
    <property type="nucleotide sequence ID" value="NZ_JAMGBB010000001.1"/>
</dbReference>
<name>A0ABT0S9K8_9SPHN</name>
<gene>
    <name evidence="5" type="ORF">LZ518_07955</name>
</gene>
<dbReference type="Proteomes" id="UP001165383">
    <property type="component" value="Unassembled WGS sequence"/>
</dbReference>
<keyword evidence="6" id="KW-1185">Reference proteome</keyword>
<comment type="caution">
    <text evidence="5">The sequence shown here is derived from an EMBL/GenBank/DDBJ whole genome shotgun (WGS) entry which is preliminary data.</text>
</comment>
<dbReference type="InterPro" id="IPR009057">
    <property type="entry name" value="Homeodomain-like_sf"/>
</dbReference>
<reference evidence="5" key="1">
    <citation type="submission" date="2022-05" db="EMBL/GenBank/DDBJ databases">
        <authorList>
            <person name="Jo J.-H."/>
            <person name="Im W.-T."/>
        </authorList>
    </citation>
    <scope>NUCLEOTIDE SEQUENCE</scope>
    <source>
        <strain evidence="5">RB56-2</strain>
    </source>
</reference>
<evidence type="ECO:0000256" key="3">
    <source>
        <dbReference type="ARBA" id="ARBA00023163"/>
    </source>
</evidence>
<evidence type="ECO:0000256" key="1">
    <source>
        <dbReference type="ARBA" id="ARBA00023015"/>
    </source>
</evidence>
<sequence>MELVRSAALTGYFSVADELRLDVTPLLRNAGLSRAMLESPEQMIPARAVVRLLEDSAKASDCLTFGLRMAARRELADLGLVSLLLAHQPTLGEALAVMGEYRNRINTNLMLRVEQFDGLALLREVFTFDPPLACRQAEDLAIAVLDRMCRTVLGAGWQPISISFRYDAPPASDRIIYQQLFDCPVEFGSEFDGILVSSSTLEMPNPRSEPALALHARKLIGTMVDPGERTVVEEVEQAIMVLLPAGRAAIETVADTLGITVRTLQRRLVDEGTTFSEVLNRLRVREVTRHFEHRRHRLTDIAHMLGYASLGAFSRWYSENFDETPSEGRKRTKRR</sequence>
<dbReference type="InterPro" id="IPR032687">
    <property type="entry name" value="AraC-type_N"/>
</dbReference>
<accession>A0ABT0S9K8</accession>
<organism evidence="5 6">
    <name type="scientific">Sphingomonas brevis</name>
    <dbReference type="NCBI Taxonomy" id="2908206"/>
    <lineage>
        <taxon>Bacteria</taxon>
        <taxon>Pseudomonadati</taxon>
        <taxon>Pseudomonadota</taxon>
        <taxon>Alphaproteobacteria</taxon>
        <taxon>Sphingomonadales</taxon>
        <taxon>Sphingomonadaceae</taxon>
        <taxon>Sphingomonas</taxon>
    </lineage>
</organism>
<dbReference type="PROSITE" id="PS01124">
    <property type="entry name" value="HTH_ARAC_FAMILY_2"/>
    <property type="match status" value="1"/>
</dbReference>
<dbReference type="SMART" id="SM00342">
    <property type="entry name" value="HTH_ARAC"/>
    <property type="match status" value="1"/>
</dbReference>
<dbReference type="PANTHER" id="PTHR47894:SF4">
    <property type="entry name" value="HTH-TYPE TRANSCRIPTIONAL REGULATOR GADX"/>
    <property type="match status" value="1"/>
</dbReference>
<keyword evidence="2" id="KW-0238">DNA-binding</keyword>
<protein>
    <submittedName>
        <fullName evidence="5">AraC family transcriptional regulator</fullName>
    </submittedName>
</protein>
<evidence type="ECO:0000313" key="5">
    <source>
        <dbReference type="EMBL" id="MCL6741062.1"/>
    </source>
</evidence>
<dbReference type="InterPro" id="IPR018060">
    <property type="entry name" value="HTH_AraC"/>
</dbReference>
<dbReference type="Gene3D" id="1.10.10.60">
    <property type="entry name" value="Homeodomain-like"/>
    <property type="match status" value="1"/>
</dbReference>